<feature type="region of interest" description="Disordered" evidence="1">
    <location>
        <begin position="404"/>
        <end position="435"/>
    </location>
</feature>
<protein>
    <submittedName>
        <fullName evidence="2">Uncharacterized protein</fullName>
    </submittedName>
</protein>
<evidence type="ECO:0000256" key="1">
    <source>
        <dbReference type="SAM" id="MobiDB-lite"/>
    </source>
</evidence>
<dbReference type="Proteomes" id="UP000054270">
    <property type="component" value="Unassembled WGS sequence"/>
</dbReference>
<feature type="region of interest" description="Disordered" evidence="1">
    <location>
        <begin position="1"/>
        <end position="87"/>
    </location>
</feature>
<feature type="compositionally biased region" description="Basic and acidic residues" evidence="1">
    <location>
        <begin position="39"/>
        <end position="52"/>
    </location>
</feature>
<feature type="compositionally biased region" description="Basic and acidic residues" evidence="1">
    <location>
        <begin position="1"/>
        <end position="11"/>
    </location>
</feature>
<dbReference type="OrthoDB" id="2649166at2759"/>
<keyword evidence="3" id="KW-1185">Reference proteome</keyword>
<accession>A0A0D2LMR6</accession>
<reference evidence="3" key="1">
    <citation type="submission" date="2014-04" db="EMBL/GenBank/DDBJ databases">
        <title>Evolutionary Origins and Diversification of the Mycorrhizal Mutualists.</title>
        <authorList>
            <consortium name="DOE Joint Genome Institute"/>
            <consortium name="Mycorrhizal Genomics Consortium"/>
            <person name="Kohler A."/>
            <person name="Kuo A."/>
            <person name="Nagy L.G."/>
            <person name="Floudas D."/>
            <person name="Copeland A."/>
            <person name="Barry K.W."/>
            <person name="Cichocki N."/>
            <person name="Veneault-Fourrey C."/>
            <person name="LaButti K."/>
            <person name="Lindquist E.A."/>
            <person name="Lipzen A."/>
            <person name="Lundell T."/>
            <person name="Morin E."/>
            <person name="Murat C."/>
            <person name="Riley R."/>
            <person name="Ohm R."/>
            <person name="Sun H."/>
            <person name="Tunlid A."/>
            <person name="Henrissat B."/>
            <person name="Grigoriev I.V."/>
            <person name="Hibbett D.S."/>
            <person name="Martin F."/>
        </authorList>
    </citation>
    <scope>NUCLEOTIDE SEQUENCE [LARGE SCALE GENOMIC DNA]</scope>
    <source>
        <strain evidence="3">FD-334 SS-4</strain>
    </source>
</reference>
<evidence type="ECO:0000313" key="3">
    <source>
        <dbReference type="Proteomes" id="UP000054270"/>
    </source>
</evidence>
<evidence type="ECO:0000313" key="2">
    <source>
        <dbReference type="EMBL" id="KJA29347.1"/>
    </source>
</evidence>
<gene>
    <name evidence="2" type="ORF">HYPSUDRAFT_196718</name>
</gene>
<name>A0A0D2LMR6_HYPSF</name>
<dbReference type="AlphaFoldDB" id="A0A0D2LMR6"/>
<sequence>MASGFHPERQSFELSTTTYAIADEPTTQPHIPPSPNDIHMSEHAHEPARDSASEATTPPTNPAPHPPTGDATTSTPDDGPTQRSLQQASLALELALSRIVEVRRSLLQLAQGMPRGTPSDAAQDSDEPGLNLRGSAGVGPAHDAILLAGDAAPDGGQWSAGRARRRRAQYHPQPQNWDNMAEAIVAPSSQSPASEAAARLGQRYEEMYAALISADPAATTRGLRVAAREAHADGPPPLEAAAPGADFVLTQVYDEIRGVMSLGLRPPPPPPPASVPRAPLTPAWRASDARRWRARGGAMPLAPLPAPPPGAGAEGPPRLPSFADFIGTPPPVPGTGPMEGGAAARFAERYRMYQDARQAGDDDAALDWADDDFFAWLFPAPGAPPLAAHLVGPSVSAGGSTVRVTRTTETQVSPADRPAGPGARRRGWGTSPPRVRYADSVLTPAPAARLDADGNEVPPDEEREIERARTEHRMRSAHPRRMPGGVVGAGAAMSYPGMRQYFGRAPDTLRAVQPLVDAEPSYDDGAAEAGVVALPMYVDPLPMPLATMVADAQRPVDGGGADARKAVAVPPHACLAGR</sequence>
<proteinExistence type="predicted"/>
<feature type="compositionally biased region" description="Polar residues" evidence="1">
    <location>
        <begin position="12"/>
        <end position="29"/>
    </location>
</feature>
<dbReference type="EMBL" id="KN817519">
    <property type="protein sequence ID" value="KJA29347.1"/>
    <property type="molecule type" value="Genomic_DNA"/>
</dbReference>
<feature type="region of interest" description="Disordered" evidence="1">
    <location>
        <begin position="111"/>
        <end position="134"/>
    </location>
</feature>
<feature type="compositionally biased region" description="Low complexity" evidence="1">
    <location>
        <begin position="404"/>
        <end position="422"/>
    </location>
</feature>
<organism evidence="2 3">
    <name type="scientific">Hypholoma sublateritium (strain FD-334 SS-4)</name>
    <dbReference type="NCBI Taxonomy" id="945553"/>
    <lineage>
        <taxon>Eukaryota</taxon>
        <taxon>Fungi</taxon>
        <taxon>Dikarya</taxon>
        <taxon>Basidiomycota</taxon>
        <taxon>Agaricomycotina</taxon>
        <taxon>Agaricomycetes</taxon>
        <taxon>Agaricomycetidae</taxon>
        <taxon>Agaricales</taxon>
        <taxon>Agaricineae</taxon>
        <taxon>Strophariaceae</taxon>
        <taxon>Hypholoma</taxon>
    </lineage>
</organism>